<comment type="caution">
    <text evidence="2">The sequence shown here is derived from an EMBL/GenBank/DDBJ whole genome shotgun (WGS) entry which is preliminary data.</text>
</comment>
<dbReference type="RefSeq" id="WP_121247716.1">
    <property type="nucleotide sequence ID" value="NZ_RBIL01000001.1"/>
</dbReference>
<proteinExistence type="predicted"/>
<protein>
    <submittedName>
        <fullName evidence="2">Uncharacterized protein</fullName>
    </submittedName>
</protein>
<reference evidence="2 3" key="1">
    <citation type="submission" date="2018-10" db="EMBL/GenBank/DDBJ databases">
        <title>Genomic Encyclopedia of Archaeal and Bacterial Type Strains, Phase II (KMG-II): from individual species to whole genera.</title>
        <authorList>
            <person name="Goeker M."/>
        </authorList>
    </citation>
    <scope>NUCLEOTIDE SEQUENCE [LARGE SCALE GENOMIC DNA]</scope>
    <source>
        <strain evidence="2 3">DSM 14954</strain>
    </source>
</reference>
<dbReference type="AlphaFoldDB" id="A0A660LDD2"/>
<organism evidence="2 3">
    <name type="scientific">Solirubrobacter pauli</name>
    <dbReference type="NCBI Taxonomy" id="166793"/>
    <lineage>
        <taxon>Bacteria</taxon>
        <taxon>Bacillati</taxon>
        <taxon>Actinomycetota</taxon>
        <taxon>Thermoleophilia</taxon>
        <taxon>Solirubrobacterales</taxon>
        <taxon>Solirubrobacteraceae</taxon>
        <taxon>Solirubrobacter</taxon>
    </lineage>
</organism>
<gene>
    <name evidence="2" type="ORF">C8N24_0534</name>
</gene>
<sequence>MLLEALIAGFVITAPPAGWTLQQATESNGRQVSSYWDKPQDPNDAPLTLEVTAPSGEPVVPDTTVHGLPADFEELSSDGDVYGRSLRWVEGDRELTVALDGKPRDEQLRAVAESVQPVSPERWRALVIATSFPPRRTPAGSKAVTARRFGGATLTVLLPPGFPVAPEDKRTPCLRLRYRGEAEESCRTNPRWERIGGAVFVFGMVSPRVRRVRLVGTGRVTVPAVRLRGYDVVRVFAARLPSSSCTVEIHNGRTGQHLDTTGPAVGKSKADLRRCTT</sequence>
<evidence type="ECO:0000313" key="2">
    <source>
        <dbReference type="EMBL" id="RKQ90721.1"/>
    </source>
</evidence>
<feature type="region of interest" description="Disordered" evidence="1">
    <location>
        <begin position="256"/>
        <end position="277"/>
    </location>
</feature>
<accession>A0A660LDD2</accession>
<name>A0A660LDD2_9ACTN</name>
<feature type="compositionally biased region" description="Basic and acidic residues" evidence="1">
    <location>
        <begin position="268"/>
        <end position="277"/>
    </location>
</feature>
<evidence type="ECO:0000256" key="1">
    <source>
        <dbReference type="SAM" id="MobiDB-lite"/>
    </source>
</evidence>
<keyword evidence="3" id="KW-1185">Reference proteome</keyword>
<evidence type="ECO:0000313" key="3">
    <source>
        <dbReference type="Proteomes" id="UP000278962"/>
    </source>
</evidence>
<dbReference type="EMBL" id="RBIL01000001">
    <property type="protein sequence ID" value="RKQ90721.1"/>
    <property type="molecule type" value="Genomic_DNA"/>
</dbReference>
<dbReference type="Proteomes" id="UP000278962">
    <property type="component" value="Unassembled WGS sequence"/>
</dbReference>
<dbReference type="OrthoDB" id="9832977at2"/>